<proteinExistence type="predicted"/>
<sequence length="161" mass="17958">MHNEPQTSSEENANNHTLPFLMILVAFGILSSVLCCISRWRRPFFSVQNTMPPLDRGTHLLGRDPEKPAIFDLWTVTCKDKVFASDDIMPLSVLYWKDENAPSSAPLPTPSPFGSEGEYSSHMVQIVARIAMPTPGLNDVKNNLGDRGEYVLGISNSRIQR</sequence>
<dbReference type="KEGG" id="more:E1B28_000398"/>
<name>A0A9P7V1B3_9AGAR</name>
<evidence type="ECO:0000313" key="2">
    <source>
        <dbReference type="EMBL" id="KAG7098448.1"/>
    </source>
</evidence>
<dbReference type="AlphaFoldDB" id="A0A9P7V1B3"/>
<evidence type="ECO:0000256" key="1">
    <source>
        <dbReference type="SAM" id="Phobius"/>
    </source>
</evidence>
<organism evidence="2 3">
    <name type="scientific">Marasmius oreades</name>
    <name type="common">fairy-ring Marasmius</name>
    <dbReference type="NCBI Taxonomy" id="181124"/>
    <lineage>
        <taxon>Eukaryota</taxon>
        <taxon>Fungi</taxon>
        <taxon>Dikarya</taxon>
        <taxon>Basidiomycota</taxon>
        <taxon>Agaricomycotina</taxon>
        <taxon>Agaricomycetes</taxon>
        <taxon>Agaricomycetidae</taxon>
        <taxon>Agaricales</taxon>
        <taxon>Marasmiineae</taxon>
        <taxon>Marasmiaceae</taxon>
        <taxon>Marasmius</taxon>
    </lineage>
</organism>
<comment type="caution">
    <text evidence="2">The sequence shown here is derived from an EMBL/GenBank/DDBJ whole genome shotgun (WGS) entry which is preliminary data.</text>
</comment>
<keyword evidence="3" id="KW-1185">Reference proteome</keyword>
<keyword evidence="1" id="KW-0472">Membrane</keyword>
<dbReference type="Proteomes" id="UP001049176">
    <property type="component" value="Chromosome 1"/>
</dbReference>
<dbReference type="RefSeq" id="XP_043014918.1">
    <property type="nucleotide sequence ID" value="XM_043146218.1"/>
</dbReference>
<keyword evidence="1" id="KW-1133">Transmembrane helix</keyword>
<dbReference type="GeneID" id="66069474"/>
<feature type="transmembrane region" description="Helical" evidence="1">
    <location>
        <begin position="20"/>
        <end position="40"/>
    </location>
</feature>
<evidence type="ECO:0000313" key="3">
    <source>
        <dbReference type="Proteomes" id="UP001049176"/>
    </source>
</evidence>
<dbReference type="OrthoDB" id="10544902at2759"/>
<dbReference type="EMBL" id="CM032181">
    <property type="protein sequence ID" value="KAG7098448.1"/>
    <property type="molecule type" value="Genomic_DNA"/>
</dbReference>
<accession>A0A9P7V1B3</accession>
<reference evidence="2" key="1">
    <citation type="journal article" date="2021" name="Genome Biol. Evol.">
        <title>The assembled and annotated genome of the fairy-ring fungus Marasmius oreades.</title>
        <authorList>
            <person name="Hiltunen M."/>
            <person name="Ament-Velasquez S.L."/>
            <person name="Johannesson H."/>
        </authorList>
    </citation>
    <scope>NUCLEOTIDE SEQUENCE</scope>
    <source>
        <strain evidence="2">03SP1</strain>
    </source>
</reference>
<gene>
    <name evidence="2" type="ORF">E1B28_000398</name>
</gene>
<protein>
    <submittedName>
        <fullName evidence="2">Uncharacterized protein</fullName>
    </submittedName>
</protein>
<keyword evidence="1" id="KW-0812">Transmembrane</keyword>